<dbReference type="Proteomes" id="UP001352852">
    <property type="component" value="Unassembled WGS sequence"/>
</dbReference>
<dbReference type="EMBL" id="JAHUTJ010016416">
    <property type="protein sequence ID" value="MED6269550.1"/>
    <property type="molecule type" value="Genomic_DNA"/>
</dbReference>
<feature type="compositionally biased region" description="Low complexity" evidence="1">
    <location>
        <begin position="12"/>
        <end position="21"/>
    </location>
</feature>
<feature type="compositionally biased region" description="Basic and acidic residues" evidence="1">
    <location>
        <begin position="1"/>
        <end position="11"/>
    </location>
</feature>
<gene>
    <name evidence="2" type="ORF">CHARACLAT_000627</name>
</gene>
<proteinExistence type="predicted"/>
<evidence type="ECO:0000313" key="2">
    <source>
        <dbReference type="EMBL" id="MED6269550.1"/>
    </source>
</evidence>
<evidence type="ECO:0000256" key="1">
    <source>
        <dbReference type="SAM" id="MobiDB-lite"/>
    </source>
</evidence>
<protein>
    <submittedName>
        <fullName evidence="2">Uncharacterized protein</fullName>
    </submittedName>
</protein>
<comment type="caution">
    <text evidence="2">The sequence shown here is derived from an EMBL/GenBank/DDBJ whole genome shotgun (WGS) entry which is preliminary data.</text>
</comment>
<feature type="region of interest" description="Disordered" evidence="1">
    <location>
        <begin position="1"/>
        <end position="33"/>
    </location>
</feature>
<evidence type="ECO:0000313" key="3">
    <source>
        <dbReference type="Proteomes" id="UP001352852"/>
    </source>
</evidence>
<reference evidence="2 3" key="1">
    <citation type="submission" date="2021-06" db="EMBL/GenBank/DDBJ databases">
        <authorList>
            <person name="Palmer J.M."/>
        </authorList>
    </citation>
    <scope>NUCLEOTIDE SEQUENCE [LARGE SCALE GENOMIC DNA]</scope>
    <source>
        <strain evidence="2 3">CL_MEX2019</strain>
        <tissue evidence="2">Muscle</tissue>
    </source>
</reference>
<keyword evidence="3" id="KW-1185">Reference proteome</keyword>
<sequence length="110" mass="12327">MISEEHSRHSSVETQESEQQQRPADDVPGAPDSEVLLEVKKVTDLHLPDKVGSQRWPQAPQIIASSSFTKQKVTEPVRRWLDLVQVSSPRVSAEPSAPHIYIYSSPGFRP</sequence>
<organism evidence="2 3">
    <name type="scientific">Characodon lateralis</name>
    <dbReference type="NCBI Taxonomy" id="208331"/>
    <lineage>
        <taxon>Eukaryota</taxon>
        <taxon>Metazoa</taxon>
        <taxon>Chordata</taxon>
        <taxon>Craniata</taxon>
        <taxon>Vertebrata</taxon>
        <taxon>Euteleostomi</taxon>
        <taxon>Actinopterygii</taxon>
        <taxon>Neopterygii</taxon>
        <taxon>Teleostei</taxon>
        <taxon>Neoteleostei</taxon>
        <taxon>Acanthomorphata</taxon>
        <taxon>Ovalentaria</taxon>
        <taxon>Atherinomorphae</taxon>
        <taxon>Cyprinodontiformes</taxon>
        <taxon>Goodeidae</taxon>
        <taxon>Characodon</taxon>
    </lineage>
</organism>
<name>A0ABU7D5Z0_9TELE</name>
<accession>A0ABU7D5Z0</accession>